<organism evidence="2 3">
    <name type="scientific">Acrobeloides nanus</name>
    <dbReference type="NCBI Taxonomy" id="290746"/>
    <lineage>
        <taxon>Eukaryota</taxon>
        <taxon>Metazoa</taxon>
        <taxon>Ecdysozoa</taxon>
        <taxon>Nematoda</taxon>
        <taxon>Chromadorea</taxon>
        <taxon>Rhabditida</taxon>
        <taxon>Tylenchina</taxon>
        <taxon>Cephalobomorpha</taxon>
        <taxon>Cephaloboidea</taxon>
        <taxon>Cephalobidae</taxon>
        <taxon>Acrobeloides</taxon>
    </lineage>
</organism>
<dbReference type="Proteomes" id="UP000887540">
    <property type="component" value="Unplaced"/>
</dbReference>
<evidence type="ECO:0000313" key="4">
    <source>
        <dbReference type="WBParaSite" id="ACRNAN_scaffold3982.g11894.t1"/>
    </source>
</evidence>
<evidence type="ECO:0000313" key="3">
    <source>
        <dbReference type="WBParaSite" id="ACRNAN_scaffold100.g17124.t1"/>
    </source>
</evidence>
<dbReference type="InterPro" id="IPR005301">
    <property type="entry name" value="MOB_kinase_act_fam"/>
</dbReference>
<evidence type="ECO:0000256" key="1">
    <source>
        <dbReference type="PIRSR" id="PIRSR605301-1"/>
    </source>
</evidence>
<dbReference type="SMART" id="SM01388">
    <property type="entry name" value="Mob1_phocein"/>
    <property type="match status" value="1"/>
</dbReference>
<protein>
    <submittedName>
        <fullName evidence="3 4">Uncharacterized protein</fullName>
    </submittedName>
</protein>
<proteinExistence type="predicted"/>
<feature type="binding site" evidence="1">
    <location>
        <position position="154"/>
    </location>
    <ligand>
        <name>Zn(2+)</name>
        <dbReference type="ChEBI" id="CHEBI:29105"/>
    </ligand>
</feature>
<reference evidence="3 4" key="1">
    <citation type="submission" date="2022-11" db="UniProtKB">
        <authorList>
            <consortium name="WormBaseParasite"/>
        </authorList>
    </citation>
    <scope>IDENTIFICATION</scope>
</reference>
<dbReference type="FunFam" id="1.20.140.30:FF:000001">
    <property type="entry name" value="MOB kinase activator 1A"/>
    <property type="match status" value="1"/>
</dbReference>
<feature type="binding site" evidence="1">
    <location>
        <position position="149"/>
    </location>
    <ligand>
        <name>Zn(2+)</name>
        <dbReference type="ChEBI" id="CHEBI:29105"/>
    </ligand>
</feature>
<dbReference type="WBParaSite" id="ACRNAN_scaffold3982.g11894.t1">
    <property type="protein sequence ID" value="ACRNAN_scaffold3982.g11894.t1"/>
    <property type="gene ID" value="ACRNAN_scaffold3982.g11894"/>
</dbReference>
<accession>A0A914CEC7</accession>
<sequence>MASTYKNRRKPFDNRQAELLKHASATLGSGNLRDAVKLPQGEDLNEWIAVNIVDFFNQISMLYGTIAESCTADSCPKMTAGPKFEYFWSEGSQTMSLPAPVYIDYLMTWVQDELDDENIFPSQIGKPFPMNFSHIAQTIMKRLFRVYAHIYHEHFDRIEQLKAISHLNTSFKHFILFVQEFNLIDNKQLTPLQDLIQKLTPLAINGSTSHENESNATNVSVL</sequence>
<dbReference type="AlphaFoldDB" id="A0A914CEC7"/>
<dbReference type="PANTHER" id="PTHR22599">
    <property type="entry name" value="MPS ONE BINDER KINASE ACTIVATOR-LIKE MOB"/>
    <property type="match status" value="1"/>
</dbReference>
<dbReference type="InterPro" id="IPR036703">
    <property type="entry name" value="MOB_kinase_act_sf"/>
</dbReference>
<name>A0A914CEC7_9BILA</name>
<dbReference type="SUPFAM" id="SSF101152">
    <property type="entry name" value="Mob1/phocein"/>
    <property type="match status" value="1"/>
</dbReference>
<dbReference type="Gene3D" id="1.20.140.30">
    <property type="entry name" value="MOB kinase activator"/>
    <property type="match status" value="1"/>
</dbReference>
<dbReference type="Pfam" id="PF03637">
    <property type="entry name" value="Mob1_phocein"/>
    <property type="match status" value="1"/>
</dbReference>
<keyword evidence="1" id="KW-0479">Metal-binding</keyword>
<dbReference type="WBParaSite" id="ACRNAN_scaffold100.g17124.t1">
    <property type="protein sequence ID" value="ACRNAN_scaffold100.g17124.t1"/>
    <property type="gene ID" value="ACRNAN_scaffold100.g17124"/>
</dbReference>
<evidence type="ECO:0000313" key="2">
    <source>
        <dbReference type="Proteomes" id="UP000887540"/>
    </source>
</evidence>
<feature type="binding site" evidence="1">
    <location>
        <position position="70"/>
    </location>
    <ligand>
        <name>Zn(2+)</name>
        <dbReference type="ChEBI" id="CHEBI:29105"/>
    </ligand>
</feature>
<keyword evidence="2" id="KW-1185">Reference proteome</keyword>
<keyword evidence="1" id="KW-0862">Zinc</keyword>
<feature type="binding site" evidence="1">
    <location>
        <position position="75"/>
    </location>
    <ligand>
        <name>Zn(2+)</name>
        <dbReference type="ChEBI" id="CHEBI:29105"/>
    </ligand>
</feature>